<evidence type="ECO:0000313" key="2">
    <source>
        <dbReference type="Proteomes" id="UP001235760"/>
    </source>
</evidence>
<protein>
    <submittedName>
        <fullName evidence="1">BrnA antitoxin family protein</fullName>
    </submittedName>
</protein>
<organism evidence="1 2">
    <name type="scientific">Leptothrix discophora</name>
    <dbReference type="NCBI Taxonomy" id="89"/>
    <lineage>
        <taxon>Bacteria</taxon>
        <taxon>Pseudomonadati</taxon>
        <taxon>Pseudomonadota</taxon>
        <taxon>Betaproteobacteria</taxon>
        <taxon>Burkholderiales</taxon>
        <taxon>Sphaerotilaceae</taxon>
        <taxon>Leptothrix</taxon>
    </lineage>
</organism>
<comment type="caution">
    <text evidence="1">The sequence shown here is derived from an EMBL/GenBank/DDBJ whole genome shotgun (WGS) entry which is preliminary data.</text>
</comment>
<dbReference type="InterPro" id="IPR025528">
    <property type="entry name" value="BrnA_antitoxin"/>
</dbReference>
<evidence type="ECO:0000313" key="1">
    <source>
        <dbReference type="EMBL" id="MDP4299189.1"/>
    </source>
</evidence>
<proteinExistence type="predicted"/>
<dbReference type="Pfam" id="PF14384">
    <property type="entry name" value="BrnA_antitoxin"/>
    <property type="match status" value="1"/>
</dbReference>
<keyword evidence="2" id="KW-1185">Reference proteome</keyword>
<dbReference type="Proteomes" id="UP001235760">
    <property type="component" value="Unassembled WGS sequence"/>
</dbReference>
<gene>
    <name evidence="1" type="ORF">Q8X39_00940</name>
</gene>
<reference evidence="1 2" key="1">
    <citation type="submission" date="2023-08" db="EMBL/GenBank/DDBJ databases">
        <authorList>
            <person name="Roldan D.M."/>
            <person name="Menes R.J."/>
        </authorList>
    </citation>
    <scope>NUCLEOTIDE SEQUENCE [LARGE SCALE GENOMIC DNA]</scope>
    <source>
        <strain evidence="1 2">CCM 2812</strain>
    </source>
</reference>
<dbReference type="EMBL" id="JAUZEE010000001">
    <property type="protein sequence ID" value="MDP4299189.1"/>
    <property type="molecule type" value="Genomic_DNA"/>
</dbReference>
<sequence length="113" mass="12415">MTKKKDGAEYIVTRSGQRVRVPTPEEDAEITAAALADPDTVLLTDEQIDAMVPYSALRGRPPLARPKVLVSVRYSPEVIDFFKSTGEGWQTRMDEVLKAHVARVQADGEDTSG</sequence>
<dbReference type="RefSeq" id="WP_305747754.1">
    <property type="nucleotide sequence ID" value="NZ_JAUZEE010000001.1"/>
</dbReference>
<accession>A0ABT9FY71</accession>
<name>A0ABT9FY71_LEPDI</name>